<proteinExistence type="predicted"/>
<gene>
    <name evidence="3" type="ORF">B296_00032120</name>
</gene>
<keyword evidence="2" id="KW-0472">Membrane</keyword>
<keyword evidence="2" id="KW-0812">Transmembrane</keyword>
<feature type="transmembrane region" description="Helical" evidence="2">
    <location>
        <begin position="12"/>
        <end position="32"/>
    </location>
</feature>
<reference evidence="3 4" key="1">
    <citation type="journal article" date="2014" name="Agronomy (Basel)">
        <title>A Draft Genome Sequence for Ensete ventricosum, the Drought-Tolerant Tree Against Hunger.</title>
        <authorList>
            <person name="Harrison J."/>
            <person name="Moore K.A."/>
            <person name="Paszkiewicz K."/>
            <person name="Jones T."/>
            <person name="Grant M."/>
            <person name="Ambacheew D."/>
            <person name="Muzemil S."/>
            <person name="Studholme D.J."/>
        </authorList>
    </citation>
    <scope>NUCLEOTIDE SEQUENCE [LARGE SCALE GENOMIC DNA]</scope>
</reference>
<keyword evidence="2" id="KW-1133">Transmembrane helix</keyword>
<comment type="caution">
    <text evidence="3">The sequence shown here is derived from an EMBL/GenBank/DDBJ whole genome shotgun (WGS) entry which is preliminary data.</text>
</comment>
<evidence type="ECO:0000313" key="3">
    <source>
        <dbReference type="EMBL" id="RRT66852.1"/>
    </source>
</evidence>
<feature type="compositionally biased region" description="Low complexity" evidence="1">
    <location>
        <begin position="40"/>
        <end position="49"/>
    </location>
</feature>
<evidence type="ECO:0000256" key="1">
    <source>
        <dbReference type="SAM" id="MobiDB-lite"/>
    </source>
</evidence>
<dbReference type="Proteomes" id="UP000287651">
    <property type="component" value="Unassembled WGS sequence"/>
</dbReference>
<organism evidence="3 4">
    <name type="scientific">Ensete ventricosum</name>
    <name type="common">Abyssinian banana</name>
    <name type="synonym">Musa ensete</name>
    <dbReference type="NCBI Taxonomy" id="4639"/>
    <lineage>
        <taxon>Eukaryota</taxon>
        <taxon>Viridiplantae</taxon>
        <taxon>Streptophyta</taxon>
        <taxon>Embryophyta</taxon>
        <taxon>Tracheophyta</taxon>
        <taxon>Spermatophyta</taxon>
        <taxon>Magnoliopsida</taxon>
        <taxon>Liliopsida</taxon>
        <taxon>Zingiberales</taxon>
        <taxon>Musaceae</taxon>
        <taxon>Ensete</taxon>
    </lineage>
</organism>
<accession>A0A426ZS38</accession>
<evidence type="ECO:0000256" key="2">
    <source>
        <dbReference type="SAM" id="Phobius"/>
    </source>
</evidence>
<dbReference type="EMBL" id="AMZH03005263">
    <property type="protein sequence ID" value="RRT66852.1"/>
    <property type="molecule type" value="Genomic_DNA"/>
</dbReference>
<name>A0A426ZS38_ENSVE</name>
<sequence>MRALNRTSTSPSLIFFCYLLSFCPFPLVFYKLPIAFLPTSSSSASASGGANAGDGNGGEMKKSASELVLEAFLRPDGGDGGERNPPPPSLEEFLLPGALDFGFVDRVSSLFDYP</sequence>
<feature type="region of interest" description="Disordered" evidence="1">
    <location>
        <begin position="40"/>
        <end position="62"/>
    </location>
</feature>
<protein>
    <submittedName>
        <fullName evidence="3">Uncharacterized protein</fullName>
    </submittedName>
</protein>
<dbReference type="AlphaFoldDB" id="A0A426ZS38"/>
<evidence type="ECO:0000313" key="4">
    <source>
        <dbReference type="Proteomes" id="UP000287651"/>
    </source>
</evidence>